<evidence type="ECO:0000259" key="1">
    <source>
        <dbReference type="Pfam" id="PF13234"/>
    </source>
</evidence>
<dbReference type="EMBL" id="JAAMPC010001077">
    <property type="protein sequence ID" value="KAG2241355.1"/>
    <property type="molecule type" value="Genomic_DNA"/>
</dbReference>
<dbReference type="Proteomes" id="UP000886595">
    <property type="component" value="Unassembled WGS sequence"/>
</dbReference>
<evidence type="ECO:0000313" key="2">
    <source>
        <dbReference type="EMBL" id="KAG2241355.1"/>
    </source>
</evidence>
<proteinExistence type="predicted"/>
<gene>
    <name evidence="2" type="ORF">Bca52824_096662</name>
</gene>
<dbReference type="InterPro" id="IPR025696">
    <property type="entry name" value="Beta-barrel_MTR4"/>
</dbReference>
<sequence length="215" mass="23859">MSEAVMQSPNAQQHLVPGRVVVMKSETGIDNLLGVVLKGLSNRQYVVLVIKSEIPPPEKNMVSIGKKSSDPSQGFFIAPKSKRGFEDDYYSTTSSRKGTGVIKIELPYHGAAAGVGYEVRAFDNKEFLCICVSKIKIDLVRLLEDGNKAAFSQTVQQLLDLKSDGNKFPPALDPVKDLKLKDAELVETYYKWTSLLQKKCNLKPQDPKMNHSLPF</sequence>
<organism evidence="2 3">
    <name type="scientific">Brassica carinata</name>
    <name type="common">Ethiopian mustard</name>
    <name type="synonym">Abyssinian cabbage</name>
    <dbReference type="NCBI Taxonomy" id="52824"/>
    <lineage>
        <taxon>Eukaryota</taxon>
        <taxon>Viridiplantae</taxon>
        <taxon>Streptophyta</taxon>
        <taxon>Embryophyta</taxon>
        <taxon>Tracheophyta</taxon>
        <taxon>Spermatophyta</taxon>
        <taxon>Magnoliopsida</taxon>
        <taxon>eudicotyledons</taxon>
        <taxon>Gunneridae</taxon>
        <taxon>Pentapetalae</taxon>
        <taxon>rosids</taxon>
        <taxon>malvids</taxon>
        <taxon>Brassicales</taxon>
        <taxon>Brassicaceae</taxon>
        <taxon>Brassiceae</taxon>
        <taxon>Brassica</taxon>
    </lineage>
</organism>
<dbReference type="OrthoDB" id="64767at2759"/>
<keyword evidence="3" id="KW-1185">Reference proteome</keyword>
<feature type="domain" description="Exosome RNA helicase MTR4-like beta-barrel" evidence="1">
    <location>
        <begin position="7"/>
        <end position="202"/>
    </location>
</feature>
<comment type="caution">
    <text evidence="2">The sequence shown here is derived from an EMBL/GenBank/DDBJ whole genome shotgun (WGS) entry which is preliminary data.</text>
</comment>
<name>A0A8X7NYS9_BRACI</name>
<dbReference type="AlphaFoldDB" id="A0A8X7NYS9"/>
<evidence type="ECO:0000313" key="3">
    <source>
        <dbReference type="Proteomes" id="UP000886595"/>
    </source>
</evidence>
<protein>
    <recommendedName>
        <fullName evidence="1">Exosome RNA helicase MTR4-like beta-barrel domain-containing protein</fullName>
    </recommendedName>
</protein>
<accession>A0A8X7NYS9</accession>
<reference evidence="2 3" key="1">
    <citation type="submission" date="2020-02" db="EMBL/GenBank/DDBJ databases">
        <authorList>
            <person name="Ma Q."/>
            <person name="Huang Y."/>
            <person name="Song X."/>
            <person name="Pei D."/>
        </authorList>
    </citation>
    <scope>NUCLEOTIDE SEQUENCE [LARGE SCALE GENOMIC DNA]</scope>
    <source>
        <strain evidence="2">Sxm20200214</strain>
        <tissue evidence="2">Leaf</tissue>
    </source>
</reference>
<dbReference type="Pfam" id="PF13234">
    <property type="entry name" value="MTR4_beta-barrel"/>
    <property type="match status" value="1"/>
</dbReference>